<dbReference type="Proteomes" id="UP000028194">
    <property type="component" value="Chromosome"/>
</dbReference>
<sequence length="103" mass="12509">MEEFVDVFHHGKEENAYFPLTKEKNDYSEEIRKFLIEHELGRRIAYMLRRELDTLNDNHDDNDKNRKKGPKWNKDKSKEPVARFLKSYAVFRLTAPFHLRKLD</sequence>
<dbReference type="Gene3D" id="1.20.120.520">
    <property type="entry name" value="nmb1532 protein domain like"/>
    <property type="match status" value="1"/>
</dbReference>
<accession>A0A075MW35</accession>
<reference evidence="2 3" key="1">
    <citation type="journal article" date="2014" name="PLoS ONE">
        <title>Genome Sequence of Candidatus Nitrososphaera evergladensis from Group I.1b Enriched from Everglades Soil Reveals Novel Genomic Features of the Ammonia-Oxidizing Archaea.</title>
        <authorList>
            <person name="Zhalnina K.V."/>
            <person name="Dias R."/>
            <person name="Leonard M.T."/>
            <person name="Dorr de Quadros P."/>
            <person name="Camargo F.A."/>
            <person name="Drew J.C."/>
            <person name="Farmerie W.G."/>
            <person name="Daroub S.H."/>
            <person name="Triplett E.W."/>
        </authorList>
    </citation>
    <scope>NUCLEOTIDE SEQUENCE [LARGE SCALE GENOMIC DNA]</scope>
    <source>
        <strain evidence="2 3">SR1</strain>
    </source>
</reference>
<dbReference type="HOGENOM" id="CLU_2257229_0_0_2"/>
<gene>
    <name evidence="2" type="ORF">NTE_03437</name>
</gene>
<dbReference type="KEGG" id="nev:NTE_03437"/>
<dbReference type="OrthoDB" id="10087at2157"/>
<keyword evidence="3" id="KW-1185">Reference proteome</keyword>
<protein>
    <submittedName>
        <fullName evidence="2">Uncharacterized protein</fullName>
    </submittedName>
</protein>
<organism evidence="2 3">
    <name type="scientific">Candidatus Nitrososphaera evergladensis SR1</name>
    <dbReference type="NCBI Taxonomy" id="1459636"/>
    <lineage>
        <taxon>Archaea</taxon>
        <taxon>Nitrososphaerota</taxon>
        <taxon>Nitrososphaeria</taxon>
        <taxon>Nitrososphaerales</taxon>
        <taxon>Nitrososphaeraceae</taxon>
        <taxon>Nitrososphaera</taxon>
    </lineage>
</organism>
<evidence type="ECO:0000256" key="1">
    <source>
        <dbReference type="SAM" id="MobiDB-lite"/>
    </source>
</evidence>
<name>A0A075MW35_9ARCH</name>
<evidence type="ECO:0000313" key="3">
    <source>
        <dbReference type="Proteomes" id="UP000028194"/>
    </source>
</evidence>
<dbReference type="EMBL" id="CP007174">
    <property type="protein sequence ID" value="AIF85465.1"/>
    <property type="molecule type" value="Genomic_DNA"/>
</dbReference>
<feature type="region of interest" description="Disordered" evidence="1">
    <location>
        <begin position="55"/>
        <end position="78"/>
    </location>
</feature>
<feature type="compositionally biased region" description="Basic and acidic residues" evidence="1">
    <location>
        <begin position="55"/>
        <end position="64"/>
    </location>
</feature>
<evidence type="ECO:0000313" key="2">
    <source>
        <dbReference type="EMBL" id="AIF85465.1"/>
    </source>
</evidence>
<proteinExistence type="predicted"/>
<dbReference type="eggNOG" id="arCOG01471">
    <property type="taxonomic scope" value="Archaea"/>
</dbReference>
<dbReference type="AlphaFoldDB" id="A0A075MW35"/>